<keyword evidence="6" id="KW-0472">Membrane</keyword>
<evidence type="ECO:0000256" key="7">
    <source>
        <dbReference type="ARBA" id="ARBA00023157"/>
    </source>
</evidence>
<dbReference type="GO" id="GO:0005886">
    <property type="term" value="C:plasma membrane"/>
    <property type="evidence" value="ECO:0007669"/>
    <property type="project" value="TreeGrafter"/>
</dbReference>
<evidence type="ECO:0000313" key="12">
    <source>
        <dbReference type="EMBL" id="CAF4396805.1"/>
    </source>
</evidence>
<dbReference type="GO" id="GO:0012505">
    <property type="term" value="C:endomembrane system"/>
    <property type="evidence" value="ECO:0007669"/>
    <property type="project" value="UniProtKB-SubCell"/>
</dbReference>
<keyword evidence="13" id="KW-1185">Reference proteome</keyword>
<keyword evidence="4" id="KW-0677">Repeat</keyword>
<dbReference type="PRINTS" id="PR00261">
    <property type="entry name" value="LDLRECEPTOR"/>
</dbReference>
<dbReference type="PANTHER" id="PTHR24270:SF61">
    <property type="entry name" value="EGF-LIKE DOMAIN-CONTAINING PROTEIN"/>
    <property type="match status" value="1"/>
</dbReference>
<dbReference type="EMBL" id="CAJNOQ010025405">
    <property type="protein sequence ID" value="CAF1536917.1"/>
    <property type="molecule type" value="Genomic_DNA"/>
</dbReference>
<dbReference type="InterPro" id="IPR050685">
    <property type="entry name" value="LDLR"/>
</dbReference>
<gene>
    <name evidence="10" type="ORF">GPM918_LOCUS38391</name>
    <name evidence="9" type="ORF">OVA965_LOCUS33944</name>
    <name evidence="12" type="ORF">SRO942_LOCUS39213</name>
    <name evidence="11" type="ORF">TMI583_LOCUS34846</name>
</gene>
<dbReference type="Gene3D" id="4.10.400.10">
    <property type="entry name" value="Low-density Lipoprotein Receptor"/>
    <property type="match status" value="1"/>
</dbReference>
<evidence type="ECO:0000256" key="3">
    <source>
        <dbReference type="ARBA" id="ARBA00022692"/>
    </source>
</evidence>
<dbReference type="EMBL" id="CAJOBA010049739">
    <property type="protein sequence ID" value="CAF4226954.1"/>
    <property type="molecule type" value="Genomic_DNA"/>
</dbReference>
<keyword evidence="7" id="KW-1015">Disulfide bond</keyword>
<dbReference type="EMBL" id="CAJNOK010027968">
    <property type="protein sequence ID" value="CAF1428460.1"/>
    <property type="molecule type" value="Genomic_DNA"/>
</dbReference>
<evidence type="ECO:0000313" key="9">
    <source>
        <dbReference type="EMBL" id="CAF1428460.1"/>
    </source>
</evidence>
<comment type="caution">
    <text evidence="10">The sequence shown here is derived from an EMBL/GenBank/DDBJ whole genome shotgun (WGS) entry which is preliminary data.</text>
</comment>
<feature type="non-terminal residue" evidence="10">
    <location>
        <position position="253"/>
    </location>
</feature>
<evidence type="ECO:0000313" key="10">
    <source>
        <dbReference type="EMBL" id="CAF1536917.1"/>
    </source>
</evidence>
<dbReference type="SUPFAM" id="SSF57424">
    <property type="entry name" value="LDL receptor-like module"/>
    <property type="match status" value="1"/>
</dbReference>
<dbReference type="OrthoDB" id="8831087at2759"/>
<proteinExistence type="predicted"/>
<dbReference type="Proteomes" id="UP000663829">
    <property type="component" value="Unassembled WGS sequence"/>
</dbReference>
<comment type="subcellular location">
    <subcellularLocation>
        <location evidence="2">Endomembrane system</location>
    </subcellularLocation>
    <subcellularLocation>
        <location evidence="1">Membrane</location>
        <topology evidence="1">Single-pass membrane protein</topology>
    </subcellularLocation>
</comment>
<keyword evidence="5" id="KW-1133">Transmembrane helix</keyword>
<dbReference type="AlphaFoldDB" id="A0A815VKH1"/>
<keyword evidence="3" id="KW-0812">Transmembrane</keyword>
<evidence type="ECO:0000256" key="1">
    <source>
        <dbReference type="ARBA" id="ARBA00004167"/>
    </source>
</evidence>
<sequence length="253" mass="28898">ETRTIHPTATWSENATTVAGGNGQGEALNKLAFPRSIFMDDHNNVYVADSRYSSDSTISKCISKERLLDGHVDCINAADETTLAVDLCQKSLSNRFQSANGINDCVDEIDEKMNGYCRTHYPYENGKRFRCSNSSLCITVAQLCDCESDCPLGDDEELLCHWLNEYLCKRKKYVFWCENGKGLDCSASRCSGYDECSSGEDEWFCDISDLDSVVELKYYFLYLQEYPTQLYNVQPERRQFSAMTLEQDQRYKN</sequence>
<organism evidence="10 13">
    <name type="scientific">Didymodactylos carnosus</name>
    <dbReference type="NCBI Taxonomy" id="1234261"/>
    <lineage>
        <taxon>Eukaryota</taxon>
        <taxon>Metazoa</taxon>
        <taxon>Spiralia</taxon>
        <taxon>Gnathifera</taxon>
        <taxon>Rotifera</taxon>
        <taxon>Eurotatoria</taxon>
        <taxon>Bdelloidea</taxon>
        <taxon>Philodinida</taxon>
        <taxon>Philodinidae</taxon>
        <taxon>Didymodactylos</taxon>
    </lineage>
</organism>
<comment type="caution">
    <text evidence="8">Lacks conserved residue(s) required for the propagation of feature annotation.</text>
</comment>
<dbReference type="InterPro" id="IPR002172">
    <property type="entry name" value="LDrepeatLR_classA_rpt"/>
</dbReference>
<evidence type="ECO:0000256" key="4">
    <source>
        <dbReference type="ARBA" id="ARBA00022737"/>
    </source>
</evidence>
<evidence type="ECO:0000256" key="5">
    <source>
        <dbReference type="ARBA" id="ARBA00022989"/>
    </source>
</evidence>
<dbReference type="EMBL" id="CAJOBC010091017">
    <property type="protein sequence ID" value="CAF4396805.1"/>
    <property type="molecule type" value="Genomic_DNA"/>
</dbReference>
<dbReference type="GO" id="GO:0016192">
    <property type="term" value="P:vesicle-mediated transport"/>
    <property type="evidence" value="ECO:0007669"/>
    <property type="project" value="UniProtKB-ARBA"/>
</dbReference>
<dbReference type="Proteomes" id="UP000677228">
    <property type="component" value="Unassembled WGS sequence"/>
</dbReference>
<accession>A0A815VKH1</accession>
<dbReference type="Proteomes" id="UP000681722">
    <property type="component" value="Unassembled WGS sequence"/>
</dbReference>
<evidence type="ECO:0000313" key="11">
    <source>
        <dbReference type="EMBL" id="CAF4226954.1"/>
    </source>
</evidence>
<dbReference type="PROSITE" id="PS01209">
    <property type="entry name" value="LDLRA_1"/>
    <property type="match status" value="1"/>
</dbReference>
<protein>
    <submittedName>
        <fullName evidence="10">Uncharacterized protein</fullName>
    </submittedName>
</protein>
<evidence type="ECO:0000256" key="8">
    <source>
        <dbReference type="PROSITE-ProRule" id="PRU00124"/>
    </source>
</evidence>
<dbReference type="PROSITE" id="PS50068">
    <property type="entry name" value="LDLRA_2"/>
    <property type="match status" value="1"/>
</dbReference>
<evidence type="ECO:0000256" key="2">
    <source>
        <dbReference type="ARBA" id="ARBA00004308"/>
    </source>
</evidence>
<dbReference type="InterPro" id="IPR036055">
    <property type="entry name" value="LDL_receptor-like_sf"/>
</dbReference>
<name>A0A815VKH1_9BILA</name>
<dbReference type="PANTHER" id="PTHR24270">
    <property type="entry name" value="LOW-DENSITY LIPOPROTEIN RECEPTOR-RELATED"/>
    <property type="match status" value="1"/>
</dbReference>
<evidence type="ECO:0000313" key="13">
    <source>
        <dbReference type="Proteomes" id="UP000663829"/>
    </source>
</evidence>
<dbReference type="Proteomes" id="UP000682733">
    <property type="component" value="Unassembled WGS sequence"/>
</dbReference>
<reference evidence="10" key="1">
    <citation type="submission" date="2021-02" db="EMBL/GenBank/DDBJ databases">
        <authorList>
            <person name="Nowell W R."/>
        </authorList>
    </citation>
    <scope>NUCLEOTIDE SEQUENCE</scope>
</reference>
<dbReference type="InterPro" id="IPR023415">
    <property type="entry name" value="LDLR_class-A_CS"/>
</dbReference>
<evidence type="ECO:0000256" key="6">
    <source>
        <dbReference type="ARBA" id="ARBA00023136"/>
    </source>
</evidence>